<accession>A0A0B4G4J5</accession>
<comment type="caution">
    <text evidence="1">The sequence shown here is derived from an EMBL/GenBank/DDBJ whole genome shotgun (WGS) entry which is preliminary data.</text>
</comment>
<proteinExistence type="predicted"/>
<organism evidence="1 2">
    <name type="scientific">Metarhizium guizhouense (strain ARSEF 977)</name>
    <dbReference type="NCBI Taxonomy" id="1276136"/>
    <lineage>
        <taxon>Eukaryota</taxon>
        <taxon>Fungi</taxon>
        <taxon>Dikarya</taxon>
        <taxon>Ascomycota</taxon>
        <taxon>Pezizomycotina</taxon>
        <taxon>Sordariomycetes</taxon>
        <taxon>Hypocreomycetidae</taxon>
        <taxon>Hypocreales</taxon>
        <taxon>Clavicipitaceae</taxon>
        <taxon>Metarhizium</taxon>
    </lineage>
</organism>
<evidence type="ECO:0000313" key="1">
    <source>
        <dbReference type="EMBL" id="KID81500.1"/>
    </source>
</evidence>
<dbReference type="Proteomes" id="UP000031192">
    <property type="component" value="Unassembled WGS sequence"/>
</dbReference>
<gene>
    <name evidence="1" type="ORF">MGU_11151</name>
</gene>
<dbReference type="AlphaFoldDB" id="A0A0B4G4J5"/>
<protein>
    <submittedName>
        <fullName evidence="1">Uncharacterized protein</fullName>
    </submittedName>
</protein>
<keyword evidence="2" id="KW-1185">Reference proteome</keyword>
<dbReference type="HOGENOM" id="CLU_065414_0_0_1"/>
<reference evidence="1 2" key="1">
    <citation type="journal article" date="2014" name="Proc. Natl. Acad. Sci. U.S.A.">
        <title>Trajectory and genomic determinants of fungal-pathogen speciation and host adaptation.</title>
        <authorList>
            <person name="Hu X."/>
            <person name="Xiao G."/>
            <person name="Zheng P."/>
            <person name="Shang Y."/>
            <person name="Su Y."/>
            <person name="Zhang X."/>
            <person name="Liu X."/>
            <person name="Zhan S."/>
            <person name="St Leger R.J."/>
            <person name="Wang C."/>
        </authorList>
    </citation>
    <scope>NUCLEOTIDE SEQUENCE [LARGE SCALE GENOMIC DNA]</scope>
    <source>
        <strain evidence="1 2">ARSEF 977</strain>
    </source>
</reference>
<evidence type="ECO:0000313" key="2">
    <source>
        <dbReference type="Proteomes" id="UP000031192"/>
    </source>
</evidence>
<name>A0A0B4G4J5_METGA</name>
<sequence length="275" mass="30694">MPATYALTDVPYNLADIKLGTLIVHIRQPNQDAHIPPRSLHKETDFTFRDEKGFNYICNLDMKSSTRTQLTRLLTFTKRHSESDNLHLHSKEGRIYELTQPRNLFSELCGYTGVRKWLTNCVEDSDDPYLITGLLTFTDAKLVDESELEKVLSVSSTWPASTVPETVAGGTGATMLDSSGVVGSLQSNHGAEKSHVIDEHIYAISVRKICFKWLSRDELKGGIILKSNRWFYDTTKGRLNKSPDEQVVEVDLGDGDTEKGAASDSLTPDEGNIML</sequence>
<dbReference type="EMBL" id="AZNH01000141">
    <property type="protein sequence ID" value="KID81500.1"/>
    <property type="molecule type" value="Genomic_DNA"/>
</dbReference>